<evidence type="ECO:0000256" key="2">
    <source>
        <dbReference type="SAM" id="Phobius"/>
    </source>
</evidence>
<evidence type="ECO:0000313" key="4">
    <source>
        <dbReference type="Proteomes" id="UP000295662"/>
    </source>
</evidence>
<dbReference type="Proteomes" id="UP000295662">
    <property type="component" value="Unassembled WGS sequence"/>
</dbReference>
<evidence type="ECO:0000256" key="1">
    <source>
        <dbReference type="SAM" id="MobiDB-lite"/>
    </source>
</evidence>
<evidence type="ECO:0000313" key="3">
    <source>
        <dbReference type="EMBL" id="TDU62490.1"/>
    </source>
</evidence>
<comment type="caution">
    <text evidence="3">The sequence shown here is derived from an EMBL/GenBank/DDBJ whole genome shotgun (WGS) entry which is preliminary data.</text>
</comment>
<gene>
    <name evidence="3" type="ORF">EI77_04655</name>
</gene>
<dbReference type="RefSeq" id="WP_166647454.1">
    <property type="nucleotide sequence ID" value="NZ_SOCA01000020.1"/>
</dbReference>
<feature type="region of interest" description="Disordered" evidence="1">
    <location>
        <begin position="35"/>
        <end position="54"/>
    </location>
</feature>
<dbReference type="EMBL" id="SOCA01000020">
    <property type="protein sequence ID" value="TDU62490.1"/>
    <property type="molecule type" value="Genomic_DNA"/>
</dbReference>
<reference evidence="3 4" key="1">
    <citation type="submission" date="2019-03" db="EMBL/GenBank/DDBJ databases">
        <title>Genomic Encyclopedia of Archaeal and Bacterial Type Strains, Phase II (KMG-II): from individual species to whole genera.</title>
        <authorList>
            <person name="Goeker M."/>
        </authorList>
    </citation>
    <scope>NUCLEOTIDE SEQUENCE [LARGE SCALE GENOMIC DNA]</scope>
    <source>
        <strain evidence="3 4">ATCC 25309</strain>
    </source>
</reference>
<name>A0A4R7RJ76_9BACT</name>
<organism evidence="3 4">
    <name type="scientific">Prosthecobacter fusiformis</name>
    <dbReference type="NCBI Taxonomy" id="48464"/>
    <lineage>
        <taxon>Bacteria</taxon>
        <taxon>Pseudomonadati</taxon>
        <taxon>Verrucomicrobiota</taxon>
        <taxon>Verrucomicrobiia</taxon>
        <taxon>Verrucomicrobiales</taxon>
        <taxon>Verrucomicrobiaceae</taxon>
        <taxon>Prosthecobacter</taxon>
    </lineage>
</organism>
<dbReference type="AlphaFoldDB" id="A0A4R7RJ76"/>
<feature type="transmembrane region" description="Helical" evidence="2">
    <location>
        <begin position="6"/>
        <end position="27"/>
    </location>
</feature>
<accession>A0A4R7RJ76</accession>
<proteinExistence type="predicted"/>
<sequence>MMNDWQSWAAPAVVLLTAVIFLTRCILNRKKSGCGGGCGCTQKLKSPPRNSTGA</sequence>
<keyword evidence="2" id="KW-1133">Transmembrane helix</keyword>
<keyword evidence="2" id="KW-0472">Membrane</keyword>
<keyword evidence="4" id="KW-1185">Reference proteome</keyword>
<keyword evidence="2" id="KW-0812">Transmembrane</keyword>
<protein>
    <recommendedName>
        <fullName evidence="5">Attachment p12 family protein</fullName>
    </recommendedName>
</protein>
<evidence type="ECO:0008006" key="5">
    <source>
        <dbReference type="Google" id="ProtNLM"/>
    </source>
</evidence>